<organism evidence="1 2">
    <name type="scientific">Nitrosopumilus ureiphilus</name>
    <dbReference type="NCBI Taxonomy" id="1470067"/>
    <lineage>
        <taxon>Archaea</taxon>
        <taxon>Nitrososphaerota</taxon>
        <taxon>Nitrososphaeria</taxon>
        <taxon>Nitrosopumilales</taxon>
        <taxon>Nitrosopumilaceae</taxon>
        <taxon>Nitrosopumilus</taxon>
    </lineage>
</organism>
<dbReference type="EMBL" id="CP026995">
    <property type="protein sequence ID" value="QLH06381.1"/>
    <property type="molecule type" value="Genomic_DNA"/>
</dbReference>
<dbReference type="Proteomes" id="UP000509478">
    <property type="component" value="Chromosome"/>
</dbReference>
<gene>
    <name evidence="1" type="ORF">C5F50_04290</name>
</gene>
<protein>
    <submittedName>
        <fullName evidence="1">Uncharacterized protein</fullName>
    </submittedName>
</protein>
<dbReference type="GeneID" id="56067262"/>
<keyword evidence="2" id="KW-1185">Reference proteome</keyword>
<reference evidence="1 2" key="1">
    <citation type="submission" date="2018-02" db="EMBL/GenBank/DDBJ databases">
        <title>Complete genome of Nitrosopumilus ureaphilus PS0.</title>
        <authorList>
            <person name="Qin W."/>
            <person name="Zheng Y."/>
            <person name="Stahl D.A."/>
        </authorList>
    </citation>
    <scope>NUCLEOTIDE SEQUENCE [LARGE SCALE GENOMIC DNA]</scope>
    <source>
        <strain evidence="1 2">PS0</strain>
    </source>
</reference>
<proteinExistence type="predicted"/>
<dbReference type="RefSeq" id="WP_179372458.1">
    <property type="nucleotide sequence ID" value="NZ_CP026995.1"/>
</dbReference>
<evidence type="ECO:0000313" key="2">
    <source>
        <dbReference type="Proteomes" id="UP000509478"/>
    </source>
</evidence>
<accession>A0A7D5RD42</accession>
<evidence type="ECO:0000313" key="1">
    <source>
        <dbReference type="EMBL" id="QLH06381.1"/>
    </source>
</evidence>
<sequence length="70" mass="8333">MPEYGERPPKLCVNGDCAIPDIYATYGKWTKIVEVETPESYEKDRKQHLIFRRWRDRHKNVEVNVPICNV</sequence>
<name>A0A7D5RD42_9ARCH</name>
<dbReference type="KEGG" id="nue:C5F50_04290"/>
<dbReference type="AlphaFoldDB" id="A0A7D5RD42"/>